<dbReference type="InterPro" id="IPR036161">
    <property type="entry name" value="RPB6/omega-like_sf"/>
</dbReference>
<dbReference type="GO" id="GO:0003677">
    <property type="term" value="F:DNA binding"/>
    <property type="evidence" value="ECO:0007669"/>
    <property type="project" value="InterPro"/>
</dbReference>
<dbReference type="SMART" id="SM01409">
    <property type="entry name" value="RNA_pol_Rpb6"/>
    <property type="match status" value="1"/>
</dbReference>
<dbReference type="PANTHER" id="PTHR47227:SF5">
    <property type="entry name" value="DNA-DIRECTED RNA POLYMERASES I, II, AND III SUBUNIT RPABC2"/>
    <property type="match status" value="1"/>
</dbReference>
<dbReference type="PROSITE" id="PS01111">
    <property type="entry name" value="RNA_POL_K_14KD"/>
    <property type="match status" value="1"/>
</dbReference>
<evidence type="ECO:0000313" key="3">
    <source>
        <dbReference type="EMBL" id="RZN65073.1"/>
    </source>
</evidence>
<organism evidence="3 4">
    <name type="scientific">Methanoliparum thermophilum</name>
    <dbReference type="NCBI Taxonomy" id="2491083"/>
    <lineage>
        <taxon>Archaea</taxon>
        <taxon>Methanobacteriati</taxon>
        <taxon>Methanobacteriota</taxon>
        <taxon>Candidatus Methanoliparia</taxon>
        <taxon>Candidatus Methanoliparales</taxon>
        <taxon>Candidatus Methanoliparaceae</taxon>
        <taxon>Candidatus Methanoliparum</taxon>
    </lineage>
</organism>
<sequence length="63" mass="7140">MELEYTKFERARILSARALQIANGARIFIDPKGETDPILIAKMEYEAGQIPIKVLKTSQIFDS</sequence>
<dbReference type="InterPro" id="IPR006111">
    <property type="entry name" value="Rpo6/Rpb6"/>
</dbReference>
<dbReference type="Proteomes" id="UP000317158">
    <property type="component" value="Unassembled WGS sequence"/>
</dbReference>
<name>A0A520KT21_METT2</name>
<dbReference type="GO" id="GO:0006366">
    <property type="term" value="P:transcription by RNA polymerase II"/>
    <property type="evidence" value="ECO:0007669"/>
    <property type="project" value="TreeGrafter"/>
</dbReference>
<dbReference type="GO" id="GO:0042797">
    <property type="term" value="P:tRNA transcription by RNA polymerase III"/>
    <property type="evidence" value="ECO:0007669"/>
    <property type="project" value="TreeGrafter"/>
</dbReference>
<evidence type="ECO:0000256" key="2">
    <source>
        <dbReference type="ARBA" id="ARBA00023163"/>
    </source>
</evidence>
<protein>
    <submittedName>
        <fullName evidence="3">DNA-directed RNA polymerase subunit K</fullName>
    </submittedName>
</protein>
<dbReference type="InterPro" id="IPR006110">
    <property type="entry name" value="Pol_omega/Rpo6/RPB6"/>
</dbReference>
<dbReference type="AlphaFoldDB" id="A0A520KT21"/>
<gene>
    <name evidence="3" type="ORF">EF806_03255</name>
</gene>
<dbReference type="PANTHER" id="PTHR47227">
    <property type="entry name" value="DNA-DIRECTED RNA POLYMERASE SUBUNIT K"/>
    <property type="match status" value="1"/>
</dbReference>
<dbReference type="Pfam" id="PF01192">
    <property type="entry name" value="RNA_pol_Rpb6"/>
    <property type="match status" value="1"/>
</dbReference>
<proteinExistence type="predicted"/>
<dbReference type="GO" id="GO:0006360">
    <property type="term" value="P:transcription by RNA polymerase I"/>
    <property type="evidence" value="ECO:0007669"/>
    <property type="project" value="TreeGrafter"/>
</dbReference>
<dbReference type="SUPFAM" id="SSF63562">
    <property type="entry name" value="RPB6/omega subunit-like"/>
    <property type="match status" value="1"/>
</dbReference>
<comment type="caution">
    <text evidence="3">The sequence shown here is derived from an EMBL/GenBank/DDBJ whole genome shotgun (WGS) entry which is preliminary data.</text>
</comment>
<dbReference type="Gene3D" id="3.90.940.10">
    <property type="match status" value="1"/>
</dbReference>
<dbReference type="InterPro" id="IPR020708">
    <property type="entry name" value="DNA-dir_RNA_polK_14-18kDa_CS"/>
</dbReference>
<evidence type="ECO:0000313" key="4">
    <source>
        <dbReference type="Proteomes" id="UP000317158"/>
    </source>
</evidence>
<dbReference type="NCBIfam" id="NF002208">
    <property type="entry name" value="PRK01099.1-3"/>
    <property type="match status" value="1"/>
</dbReference>
<evidence type="ECO:0000256" key="1">
    <source>
        <dbReference type="ARBA" id="ARBA00022478"/>
    </source>
</evidence>
<dbReference type="EMBL" id="RXIF01000004">
    <property type="protein sequence ID" value="RZN65073.1"/>
    <property type="molecule type" value="Genomic_DNA"/>
</dbReference>
<dbReference type="GO" id="GO:0000428">
    <property type="term" value="C:DNA-directed RNA polymerase complex"/>
    <property type="evidence" value="ECO:0007669"/>
    <property type="project" value="UniProtKB-KW"/>
</dbReference>
<reference evidence="3 4" key="1">
    <citation type="journal article" date="2019" name="Nat. Microbiol.">
        <title>Wide diversity of methane and short-chain alkane metabolisms in uncultured archaea.</title>
        <authorList>
            <person name="Borrel G."/>
            <person name="Adam P.S."/>
            <person name="McKay L.J."/>
            <person name="Chen L.X."/>
            <person name="Sierra-Garcia I.N."/>
            <person name="Sieber C.M."/>
            <person name="Letourneur Q."/>
            <person name="Ghozlane A."/>
            <person name="Andersen G.L."/>
            <person name="Li W.J."/>
            <person name="Hallam S.J."/>
            <person name="Muyzer G."/>
            <person name="de Oliveira V.M."/>
            <person name="Inskeep W.P."/>
            <person name="Banfield J.F."/>
            <person name="Gribaldo S."/>
        </authorList>
    </citation>
    <scope>NUCLEOTIDE SEQUENCE [LARGE SCALE GENOMIC DNA]</scope>
    <source>
        <strain evidence="3">NM1a</strain>
    </source>
</reference>
<dbReference type="GO" id="GO:0003899">
    <property type="term" value="F:DNA-directed RNA polymerase activity"/>
    <property type="evidence" value="ECO:0007669"/>
    <property type="project" value="InterPro"/>
</dbReference>
<dbReference type="PIRSF" id="PIRSF000778">
    <property type="entry name" value="RpoK/RPB6"/>
    <property type="match status" value="1"/>
</dbReference>
<keyword evidence="2" id="KW-0804">Transcription</keyword>
<accession>A0A520KT21</accession>
<keyword evidence="1 3" id="KW-0240">DNA-directed RNA polymerase</keyword>